<sequence>MDSDDLDEFSEEEEEEEGARKRKRRVRSSRAKKSPAKNASPRKKRRTTTQAGSDYEDEDALELAEGQEVVGVVVQAPKTGRVPPGQVSRNTLDFLRELARPECNDRGWFKLHGTFYTLPDAKQGGGGSDELMIEPVYRAAEQEWKDFVEAFTDLLVEADPQIPPLPPKDVIHRIYRDVRFSNDKTPYKTGFSASFSRSGRKGIFAHLNVAVKPNGESLIAAGAWCPGKNELQTIRNNIMRNPARLRAVISAPEFVGYFGEPRPHPKGARRSLWGFEDELKTAPKGVDKNHKDIDLLKLRTFAVIHRFPDEVVLEPGFREELARVVRVARPFVHCLNDMMTIPPDDDDDDNGSGGEEEGEEGDGEE</sequence>
<dbReference type="GeneID" id="19306677"/>
<dbReference type="AlphaFoldDB" id="S7PSL2"/>
<feature type="compositionally biased region" description="Acidic residues" evidence="1">
    <location>
        <begin position="1"/>
        <end position="17"/>
    </location>
</feature>
<dbReference type="OMA" id="GVMEPFV"/>
<evidence type="ECO:0000256" key="1">
    <source>
        <dbReference type="SAM" id="MobiDB-lite"/>
    </source>
</evidence>
<name>S7PSL2_GLOTA</name>
<feature type="compositionally biased region" description="Basic residues" evidence="1">
    <location>
        <begin position="20"/>
        <end position="47"/>
    </location>
</feature>
<organism evidence="2 3">
    <name type="scientific">Gloeophyllum trabeum (strain ATCC 11539 / FP-39264 / Madison 617)</name>
    <name type="common">Brown rot fungus</name>
    <dbReference type="NCBI Taxonomy" id="670483"/>
    <lineage>
        <taxon>Eukaryota</taxon>
        <taxon>Fungi</taxon>
        <taxon>Dikarya</taxon>
        <taxon>Basidiomycota</taxon>
        <taxon>Agaricomycotina</taxon>
        <taxon>Agaricomycetes</taxon>
        <taxon>Gloeophyllales</taxon>
        <taxon>Gloeophyllaceae</taxon>
        <taxon>Gloeophyllum</taxon>
    </lineage>
</organism>
<evidence type="ECO:0000313" key="3">
    <source>
        <dbReference type="Proteomes" id="UP000030669"/>
    </source>
</evidence>
<dbReference type="HOGENOM" id="CLU_036742_3_0_1"/>
<dbReference type="PANTHER" id="PTHR36452">
    <property type="entry name" value="CHROMOSOME 12, WHOLE GENOME SHOTGUN SEQUENCE"/>
    <property type="match status" value="1"/>
</dbReference>
<dbReference type="Proteomes" id="UP000030669">
    <property type="component" value="Unassembled WGS sequence"/>
</dbReference>
<feature type="region of interest" description="Disordered" evidence="1">
    <location>
        <begin position="338"/>
        <end position="365"/>
    </location>
</feature>
<dbReference type="NCBIfam" id="TIGR02453">
    <property type="entry name" value="TIGR02453 family protein"/>
    <property type="match status" value="1"/>
</dbReference>
<dbReference type="EMBL" id="KB469313">
    <property type="protein sequence ID" value="EPQ50811.1"/>
    <property type="molecule type" value="Genomic_DNA"/>
</dbReference>
<protein>
    <recommendedName>
        <fullName evidence="4">TIGR02453 family protein</fullName>
    </recommendedName>
</protein>
<accession>S7PSL2</accession>
<dbReference type="PANTHER" id="PTHR36452:SF1">
    <property type="entry name" value="DUF2461 DOMAIN-CONTAINING PROTEIN"/>
    <property type="match status" value="1"/>
</dbReference>
<gene>
    <name evidence="2" type="ORF">GLOTRDRAFT_49759</name>
</gene>
<dbReference type="OrthoDB" id="2537769at2759"/>
<evidence type="ECO:0000313" key="2">
    <source>
        <dbReference type="EMBL" id="EPQ50811.1"/>
    </source>
</evidence>
<reference evidence="2 3" key="1">
    <citation type="journal article" date="2012" name="Science">
        <title>The Paleozoic origin of enzymatic lignin decomposition reconstructed from 31 fungal genomes.</title>
        <authorList>
            <person name="Floudas D."/>
            <person name="Binder M."/>
            <person name="Riley R."/>
            <person name="Barry K."/>
            <person name="Blanchette R.A."/>
            <person name="Henrissat B."/>
            <person name="Martinez A.T."/>
            <person name="Otillar R."/>
            <person name="Spatafora J.W."/>
            <person name="Yadav J.S."/>
            <person name="Aerts A."/>
            <person name="Benoit I."/>
            <person name="Boyd A."/>
            <person name="Carlson A."/>
            <person name="Copeland A."/>
            <person name="Coutinho P.M."/>
            <person name="de Vries R.P."/>
            <person name="Ferreira P."/>
            <person name="Findley K."/>
            <person name="Foster B."/>
            <person name="Gaskell J."/>
            <person name="Glotzer D."/>
            <person name="Gorecki P."/>
            <person name="Heitman J."/>
            <person name="Hesse C."/>
            <person name="Hori C."/>
            <person name="Igarashi K."/>
            <person name="Jurgens J.A."/>
            <person name="Kallen N."/>
            <person name="Kersten P."/>
            <person name="Kohler A."/>
            <person name="Kuees U."/>
            <person name="Kumar T.K.A."/>
            <person name="Kuo A."/>
            <person name="LaButti K."/>
            <person name="Larrondo L.F."/>
            <person name="Lindquist E."/>
            <person name="Ling A."/>
            <person name="Lombard V."/>
            <person name="Lucas S."/>
            <person name="Lundell T."/>
            <person name="Martin R."/>
            <person name="McLaughlin D.J."/>
            <person name="Morgenstern I."/>
            <person name="Morin E."/>
            <person name="Murat C."/>
            <person name="Nagy L.G."/>
            <person name="Nolan M."/>
            <person name="Ohm R.A."/>
            <person name="Patyshakuliyeva A."/>
            <person name="Rokas A."/>
            <person name="Ruiz-Duenas F.J."/>
            <person name="Sabat G."/>
            <person name="Salamov A."/>
            <person name="Samejima M."/>
            <person name="Schmutz J."/>
            <person name="Slot J.C."/>
            <person name="St John F."/>
            <person name="Stenlid J."/>
            <person name="Sun H."/>
            <person name="Sun S."/>
            <person name="Syed K."/>
            <person name="Tsang A."/>
            <person name="Wiebenga A."/>
            <person name="Young D."/>
            <person name="Pisabarro A."/>
            <person name="Eastwood D.C."/>
            <person name="Martin F."/>
            <person name="Cullen D."/>
            <person name="Grigoriev I.V."/>
            <person name="Hibbett D.S."/>
        </authorList>
    </citation>
    <scope>NUCLEOTIDE SEQUENCE [LARGE SCALE GENOMIC DNA]</scope>
    <source>
        <strain evidence="2 3">ATCC 11539</strain>
    </source>
</reference>
<dbReference type="RefSeq" id="XP_007870613.1">
    <property type="nucleotide sequence ID" value="XM_007872422.1"/>
</dbReference>
<dbReference type="InterPro" id="IPR012808">
    <property type="entry name" value="CHP02453"/>
</dbReference>
<dbReference type="eggNOG" id="ENOG502RKMH">
    <property type="taxonomic scope" value="Eukaryota"/>
</dbReference>
<feature type="compositionally biased region" description="Acidic residues" evidence="1">
    <location>
        <begin position="343"/>
        <end position="365"/>
    </location>
</feature>
<keyword evidence="3" id="KW-1185">Reference proteome</keyword>
<dbReference type="Pfam" id="PF09365">
    <property type="entry name" value="DUF2461"/>
    <property type="match status" value="1"/>
</dbReference>
<evidence type="ECO:0008006" key="4">
    <source>
        <dbReference type="Google" id="ProtNLM"/>
    </source>
</evidence>
<proteinExistence type="predicted"/>
<dbReference type="KEGG" id="gtr:GLOTRDRAFT_49759"/>
<feature type="region of interest" description="Disordered" evidence="1">
    <location>
        <begin position="1"/>
        <end position="59"/>
    </location>
</feature>